<dbReference type="PROSITE" id="PS01359">
    <property type="entry name" value="ZF_PHD_1"/>
    <property type="match status" value="1"/>
</dbReference>
<evidence type="ECO:0000256" key="3">
    <source>
        <dbReference type="ARBA" id="ARBA00022723"/>
    </source>
</evidence>
<feature type="compositionally biased region" description="Low complexity" evidence="15">
    <location>
        <begin position="262"/>
        <end position="277"/>
    </location>
</feature>
<dbReference type="EMBL" id="CP015054">
    <property type="protein sequence ID" value="QGN13823.1"/>
    <property type="molecule type" value="Genomic_DNA"/>
</dbReference>
<feature type="region of interest" description="Disordered" evidence="15">
    <location>
        <begin position="262"/>
        <end position="354"/>
    </location>
</feature>
<dbReference type="Proteomes" id="UP000422736">
    <property type="component" value="Chromosome 1"/>
</dbReference>
<evidence type="ECO:0000256" key="12">
    <source>
        <dbReference type="ARBA" id="ARBA00037044"/>
    </source>
</evidence>
<reference evidence="18 19" key="2">
    <citation type="submission" date="2019-11" db="EMBL/GenBank/DDBJ databases">
        <authorList>
            <person name="Lu H."/>
        </authorList>
    </citation>
    <scope>NUCLEOTIDE SEQUENCE [LARGE SCALE GENOMIC DNA]</scope>
    <source>
        <strain evidence="18 19">FIM1</strain>
    </source>
</reference>
<feature type="compositionally biased region" description="Polar residues" evidence="15">
    <location>
        <begin position="326"/>
        <end position="344"/>
    </location>
</feature>
<dbReference type="InterPro" id="IPR013083">
    <property type="entry name" value="Znf_RING/FYVE/PHD"/>
</dbReference>
<feature type="domain" description="PHD-type" evidence="17">
    <location>
        <begin position="372"/>
        <end position="421"/>
    </location>
</feature>
<comment type="similarity">
    <text evidence="2 14">Belongs to the ING family.</text>
</comment>
<evidence type="ECO:0000256" key="1">
    <source>
        <dbReference type="ARBA" id="ARBA00004123"/>
    </source>
</evidence>
<dbReference type="CDD" id="cd15505">
    <property type="entry name" value="PHD_ING"/>
    <property type="match status" value="1"/>
</dbReference>
<evidence type="ECO:0000256" key="4">
    <source>
        <dbReference type="ARBA" id="ARBA00022763"/>
    </source>
</evidence>
<keyword evidence="7 14" id="KW-0156">Chromatin regulator</keyword>
<evidence type="ECO:0000256" key="8">
    <source>
        <dbReference type="ARBA" id="ARBA00023204"/>
    </source>
</evidence>
<comment type="domain">
    <text evidence="14">The PHD-type zinc finger mediates the binding to H3K4me3.</text>
</comment>
<proteinExistence type="inferred from homology"/>
<keyword evidence="16" id="KW-0732">Signal</keyword>
<feature type="compositionally biased region" description="Gly residues" evidence="15">
    <location>
        <begin position="295"/>
        <end position="306"/>
    </location>
</feature>
<keyword evidence="9 14" id="KW-0539">Nucleus</keyword>
<dbReference type="PANTHER" id="PTHR10333">
    <property type="entry name" value="INHIBITOR OF GROWTH PROTEIN"/>
    <property type="match status" value="1"/>
</dbReference>
<dbReference type="PANTHER" id="PTHR10333:SF100">
    <property type="entry name" value="CHROMATIN MODIFICATION-RELATED PROTEIN YNG2"/>
    <property type="match status" value="1"/>
</dbReference>
<keyword evidence="8" id="KW-0234">DNA repair</keyword>
<gene>
    <name evidence="18" type="primary">YNG2</name>
    <name evidence="18" type="ORF">FIM1_469</name>
</gene>
<sequence>MAIVLLFPFLFQSLNWRTDYPVQTNPSAPNKPIHNIPPPILNTDTPLPNPKHAHNPSLSPFIYPLPPTFFAHRLILKAFCYEKSLEKKKGLAMSLGIGDEAGVSALYRGLEGSSSACARMSGMGDRPQDPSSALEQATQDVANLKSEFSHIMEEMRNADSNLVEMKRKYLGQDSQLQKFVRQQGSGVENAKEGELSRKISEEMARCEALQEQKCVLANTALYLVAKHLRKISSNIESLEEEGLLAPLEEELLEEEAAAAAPTAVGAVASSSGSGSTSNRNGRKRPASGSQTGSQTGPGGAGGSGPGPGGPRKQREPKKERSRSHQRGGTASSRDATPHSQQSSGPLADPTLDGLGYNEELFKMNQGEEDDKQLYCFCQSVSYGEMVACDGPHCKYEWFHYSCVNLTEPPKGQWYCPDCRQEMAAQKVKKKRKQ</sequence>
<dbReference type="SMART" id="SM00249">
    <property type="entry name" value="PHD"/>
    <property type="match status" value="1"/>
</dbReference>
<accession>A0ABX6EU66</accession>
<comment type="subcellular location">
    <subcellularLocation>
        <location evidence="1 14">Nucleus</location>
    </subcellularLocation>
</comment>
<comment type="function">
    <text evidence="12">Component of the NuA4 histone acetyltransferase complex which is involved in transcriptional activation of selected genes principally by acetylation of nucleosomal histone H4 and H2A. The NuA4 complex is also involved in DNA repair. Involved in cell cycle progression and meiosis.</text>
</comment>
<dbReference type="Gene3D" id="3.30.40.10">
    <property type="entry name" value="Zinc/RING finger domain, C3HC4 (zinc finger)"/>
    <property type="match status" value="1"/>
</dbReference>
<evidence type="ECO:0000256" key="5">
    <source>
        <dbReference type="ARBA" id="ARBA00022771"/>
    </source>
</evidence>
<dbReference type="PROSITE" id="PS50016">
    <property type="entry name" value="ZF_PHD_2"/>
    <property type="match status" value="1"/>
</dbReference>
<evidence type="ECO:0000256" key="11">
    <source>
        <dbReference type="ARBA" id="ARBA00023306"/>
    </source>
</evidence>
<keyword evidence="3 14" id="KW-0479">Metal-binding</keyword>
<feature type="chain" id="PRO_5046994975" description="Chromatin modification-related protein" evidence="16">
    <location>
        <begin position="17"/>
        <end position="433"/>
    </location>
</feature>
<dbReference type="InterPro" id="IPR011011">
    <property type="entry name" value="Znf_FYVE_PHD"/>
</dbReference>
<evidence type="ECO:0000256" key="13">
    <source>
        <dbReference type="PROSITE-ProRule" id="PRU00146"/>
    </source>
</evidence>
<name>A0ABX6EU66_KLUMA</name>
<evidence type="ECO:0000313" key="18">
    <source>
        <dbReference type="EMBL" id="QGN13823.1"/>
    </source>
</evidence>
<evidence type="ECO:0000313" key="19">
    <source>
        <dbReference type="Proteomes" id="UP000422736"/>
    </source>
</evidence>
<dbReference type="InterPro" id="IPR019786">
    <property type="entry name" value="Zinc_finger_PHD-type_CS"/>
</dbReference>
<dbReference type="CDD" id="cd16858">
    <property type="entry name" value="ING_ING3_Yng2p"/>
    <property type="match status" value="1"/>
</dbReference>
<evidence type="ECO:0000256" key="6">
    <source>
        <dbReference type="ARBA" id="ARBA00022833"/>
    </source>
</evidence>
<dbReference type="InterPro" id="IPR028651">
    <property type="entry name" value="ING_fam"/>
</dbReference>
<keyword evidence="10" id="KW-0469">Meiosis</keyword>
<dbReference type="SUPFAM" id="SSF57903">
    <property type="entry name" value="FYVE/PHD zinc finger"/>
    <property type="match status" value="1"/>
</dbReference>
<evidence type="ECO:0000256" key="15">
    <source>
        <dbReference type="SAM" id="MobiDB-lite"/>
    </source>
</evidence>
<evidence type="ECO:0000259" key="17">
    <source>
        <dbReference type="PROSITE" id="PS50016"/>
    </source>
</evidence>
<dbReference type="InterPro" id="IPR001965">
    <property type="entry name" value="Znf_PHD"/>
</dbReference>
<dbReference type="InterPro" id="IPR024610">
    <property type="entry name" value="ING_N_histone-binding"/>
</dbReference>
<keyword evidence="5 13" id="KW-0863">Zinc-finger</keyword>
<comment type="subunit">
    <text evidence="14">Component of an histone acetyltransferase complex. Interacts with H3K4me3 and to a lesser extent with H3K4me2.</text>
</comment>
<protein>
    <recommendedName>
        <fullName evidence="14">Chromatin modification-related protein</fullName>
    </recommendedName>
</protein>
<feature type="signal peptide" evidence="16">
    <location>
        <begin position="1"/>
        <end position="16"/>
    </location>
</feature>
<dbReference type="Pfam" id="PF12998">
    <property type="entry name" value="ING"/>
    <property type="match status" value="1"/>
</dbReference>
<reference evidence="18 19" key="1">
    <citation type="submission" date="2016-03" db="EMBL/GenBank/DDBJ databases">
        <title>How can Kluyveromyces marxianus grow so fast - potential evolutionary course in Saccharomyces Complex revealed by comparative genomics.</title>
        <authorList>
            <person name="Mo W."/>
            <person name="Lu W."/>
            <person name="Yang X."/>
            <person name="Qi J."/>
            <person name="Lv H."/>
        </authorList>
    </citation>
    <scope>NUCLEOTIDE SEQUENCE [LARGE SCALE GENOMIC DNA]</scope>
    <source>
        <strain evidence="18 19">FIM1</strain>
    </source>
</reference>
<keyword evidence="11" id="KW-0131">Cell cycle</keyword>
<keyword evidence="4" id="KW-0227">DNA damage</keyword>
<dbReference type="InterPro" id="IPR019787">
    <property type="entry name" value="Znf_PHD-finger"/>
</dbReference>
<keyword evidence="6 14" id="KW-0862">Zinc</keyword>
<dbReference type="SMART" id="SM01408">
    <property type="entry name" value="ING"/>
    <property type="match status" value="1"/>
</dbReference>
<evidence type="ECO:0000256" key="14">
    <source>
        <dbReference type="RuleBase" id="RU361213"/>
    </source>
</evidence>
<dbReference type="Gene3D" id="6.10.140.1740">
    <property type="match status" value="1"/>
</dbReference>
<organism evidence="18 19">
    <name type="scientific">Kluyveromyces marxianus</name>
    <name type="common">Yeast</name>
    <name type="synonym">Candida kefyr</name>
    <dbReference type="NCBI Taxonomy" id="4911"/>
    <lineage>
        <taxon>Eukaryota</taxon>
        <taxon>Fungi</taxon>
        <taxon>Dikarya</taxon>
        <taxon>Ascomycota</taxon>
        <taxon>Saccharomycotina</taxon>
        <taxon>Saccharomycetes</taxon>
        <taxon>Saccharomycetales</taxon>
        <taxon>Saccharomycetaceae</taxon>
        <taxon>Kluyveromyces</taxon>
    </lineage>
</organism>
<comment type="function">
    <text evidence="14">Component of an histone acetyltransferase complex.</text>
</comment>
<evidence type="ECO:0000256" key="2">
    <source>
        <dbReference type="ARBA" id="ARBA00010210"/>
    </source>
</evidence>
<evidence type="ECO:0000256" key="10">
    <source>
        <dbReference type="ARBA" id="ARBA00023254"/>
    </source>
</evidence>
<keyword evidence="19" id="KW-1185">Reference proteome</keyword>
<evidence type="ECO:0000256" key="16">
    <source>
        <dbReference type="SAM" id="SignalP"/>
    </source>
</evidence>
<evidence type="ECO:0000256" key="7">
    <source>
        <dbReference type="ARBA" id="ARBA00022853"/>
    </source>
</evidence>
<evidence type="ECO:0000256" key="9">
    <source>
        <dbReference type="ARBA" id="ARBA00023242"/>
    </source>
</evidence>